<keyword evidence="1" id="KW-0808">Transferase</keyword>
<reference evidence="2" key="1">
    <citation type="submission" date="2017-11" db="EMBL/GenBank/DDBJ databases">
        <authorList>
            <person name="Lima N.C."/>
            <person name="Parody-Merino A.M."/>
            <person name="Battley P.F."/>
            <person name="Fidler A.E."/>
            <person name="Prosdocimi F."/>
        </authorList>
    </citation>
    <scope>NUCLEOTIDE SEQUENCE [LARGE SCALE GENOMIC DNA]</scope>
</reference>
<evidence type="ECO:0000313" key="1">
    <source>
        <dbReference type="EMBL" id="PKU43892.1"/>
    </source>
</evidence>
<dbReference type="Proteomes" id="UP000233556">
    <property type="component" value="Unassembled WGS sequence"/>
</dbReference>
<accession>A0A2I0UCW5</accession>
<proteinExistence type="predicted"/>
<dbReference type="EMBL" id="KZ505865">
    <property type="protein sequence ID" value="PKU43892.1"/>
    <property type="molecule type" value="Genomic_DNA"/>
</dbReference>
<evidence type="ECO:0000313" key="2">
    <source>
        <dbReference type="Proteomes" id="UP000233556"/>
    </source>
</evidence>
<organism evidence="1 2">
    <name type="scientific">Limosa lapponica baueri</name>
    <dbReference type="NCBI Taxonomy" id="1758121"/>
    <lineage>
        <taxon>Eukaryota</taxon>
        <taxon>Metazoa</taxon>
        <taxon>Chordata</taxon>
        <taxon>Craniata</taxon>
        <taxon>Vertebrata</taxon>
        <taxon>Euteleostomi</taxon>
        <taxon>Archelosauria</taxon>
        <taxon>Archosauria</taxon>
        <taxon>Dinosauria</taxon>
        <taxon>Saurischia</taxon>
        <taxon>Theropoda</taxon>
        <taxon>Coelurosauria</taxon>
        <taxon>Aves</taxon>
        <taxon>Neognathae</taxon>
        <taxon>Neoaves</taxon>
        <taxon>Charadriiformes</taxon>
        <taxon>Scolopacidae</taxon>
        <taxon>Limosa</taxon>
    </lineage>
</organism>
<keyword evidence="2" id="KW-1185">Reference proteome</keyword>
<reference evidence="2" key="2">
    <citation type="submission" date="2017-12" db="EMBL/GenBank/DDBJ databases">
        <title>Genome sequence of the Bar-tailed Godwit (Limosa lapponica baueri).</title>
        <authorList>
            <person name="Lima N.C.B."/>
            <person name="Parody-Merino A.M."/>
            <person name="Battley P.F."/>
            <person name="Fidler A.E."/>
            <person name="Prosdocimi F."/>
        </authorList>
    </citation>
    <scope>NUCLEOTIDE SEQUENCE [LARGE SCALE GENOMIC DNA]</scope>
</reference>
<dbReference type="OrthoDB" id="8939918at2759"/>
<name>A0A2I0UCW5_LIMLA</name>
<keyword evidence="1" id="KW-0695">RNA-directed DNA polymerase</keyword>
<gene>
    <name evidence="1" type="ORF">llap_5823</name>
</gene>
<dbReference type="AlphaFoldDB" id="A0A2I0UCW5"/>
<sequence length="195" mass="21664">MVSGLEDMMYEDRQWESGWFSWKKRRPKGGIPGPGYLAYKERNVALTSNLVLCITSGCRGSGSASAGQTFGIILTWVLGFLTTSGPALLERLFCSQTLGTSIQVDANTDTPSVKEELIRKLLKELDPYKSMIPEGLILGLMLFNIFISDLDDGIKCTLMKFADHTKLSGEVDTSEGRDTLQEDLDRVEEWGNRTL</sequence>
<keyword evidence="1" id="KW-0548">Nucleotidyltransferase</keyword>
<dbReference type="GO" id="GO:0003964">
    <property type="term" value="F:RNA-directed DNA polymerase activity"/>
    <property type="evidence" value="ECO:0007669"/>
    <property type="project" value="UniProtKB-KW"/>
</dbReference>
<protein>
    <submittedName>
        <fullName evidence="1">Rna-directed dna polymerase from mobile element jockey-like</fullName>
    </submittedName>
</protein>